<accession>A0ABN7VGP9</accession>
<reference evidence="1 2" key="1">
    <citation type="submission" date="2021-06" db="EMBL/GenBank/DDBJ databases">
        <authorList>
            <person name="Kallberg Y."/>
            <person name="Tangrot J."/>
            <person name="Rosling A."/>
        </authorList>
    </citation>
    <scope>NUCLEOTIDE SEQUENCE [LARGE SCALE GENOMIC DNA]</scope>
    <source>
        <strain evidence="1 2">120-4 pot B 10/14</strain>
    </source>
</reference>
<evidence type="ECO:0000313" key="2">
    <source>
        <dbReference type="Proteomes" id="UP000789901"/>
    </source>
</evidence>
<sequence length="183" mass="21544">MALVIQNFDVETSVLLVSSISLGEIRGKFYKEFKEIIVRQFESDNDYDLLTDLIMEVDEKKYLFVSKSSIDVIIMCICRIETNLLEFEENRPVKKRLGKRDIIEFNKLCVKMNLVGVIVTDLNYRHCVKRKARSLNILLTRPGCVKVNIDNLVEEQIFQMNETSTTTEDEEEIRYFQKNRIIY</sequence>
<protein>
    <submittedName>
        <fullName evidence="1">188_t:CDS:1</fullName>
    </submittedName>
</protein>
<dbReference type="EMBL" id="CAJVQB010014876">
    <property type="protein sequence ID" value="CAG8771269.1"/>
    <property type="molecule type" value="Genomic_DNA"/>
</dbReference>
<gene>
    <name evidence="1" type="ORF">GMARGA_LOCUS18543</name>
</gene>
<evidence type="ECO:0000313" key="1">
    <source>
        <dbReference type="EMBL" id="CAG8771269.1"/>
    </source>
</evidence>
<keyword evidence="2" id="KW-1185">Reference proteome</keyword>
<name>A0ABN7VGP9_GIGMA</name>
<organism evidence="1 2">
    <name type="scientific">Gigaspora margarita</name>
    <dbReference type="NCBI Taxonomy" id="4874"/>
    <lineage>
        <taxon>Eukaryota</taxon>
        <taxon>Fungi</taxon>
        <taxon>Fungi incertae sedis</taxon>
        <taxon>Mucoromycota</taxon>
        <taxon>Glomeromycotina</taxon>
        <taxon>Glomeromycetes</taxon>
        <taxon>Diversisporales</taxon>
        <taxon>Gigasporaceae</taxon>
        <taxon>Gigaspora</taxon>
    </lineage>
</organism>
<proteinExistence type="predicted"/>
<dbReference type="Proteomes" id="UP000789901">
    <property type="component" value="Unassembled WGS sequence"/>
</dbReference>
<comment type="caution">
    <text evidence="1">The sequence shown here is derived from an EMBL/GenBank/DDBJ whole genome shotgun (WGS) entry which is preliminary data.</text>
</comment>